<evidence type="ECO:0000256" key="2">
    <source>
        <dbReference type="ARBA" id="ARBA00022827"/>
    </source>
</evidence>
<dbReference type="EMBL" id="AQQZ01000007">
    <property type="protein sequence ID" value="KNG92822.1"/>
    <property type="molecule type" value="Genomic_DNA"/>
</dbReference>
<dbReference type="Pfam" id="PF07992">
    <property type="entry name" value="Pyr_redox_2"/>
    <property type="match status" value="1"/>
</dbReference>
<evidence type="ECO:0000259" key="5">
    <source>
        <dbReference type="Pfam" id="PF09242"/>
    </source>
</evidence>
<dbReference type="InterPro" id="IPR016156">
    <property type="entry name" value="FAD/NAD-linked_Rdtase_dimer_sf"/>
</dbReference>
<gene>
    <name evidence="7" type="ORF">ATO11_15255</name>
</gene>
<proteinExistence type="predicted"/>
<dbReference type="PANTHER" id="PTHR43755">
    <property type="match status" value="1"/>
</dbReference>
<dbReference type="InterPro" id="IPR015323">
    <property type="entry name" value="FlavoCytC_S_DH_flav-bd"/>
</dbReference>
<name>A0A0L1JM73_9RHOB</name>
<dbReference type="Pfam" id="PF21706">
    <property type="entry name" value="FCSD_central"/>
    <property type="match status" value="1"/>
</dbReference>
<evidence type="ECO:0000313" key="7">
    <source>
        <dbReference type="EMBL" id="KNG92822.1"/>
    </source>
</evidence>
<feature type="chain" id="PRO_5005554073" evidence="3">
    <location>
        <begin position="27"/>
        <end position="424"/>
    </location>
</feature>
<keyword evidence="3" id="KW-0732">Signal</keyword>
<evidence type="ECO:0000313" key="8">
    <source>
        <dbReference type="Proteomes" id="UP000036938"/>
    </source>
</evidence>
<dbReference type="GO" id="GO:0016491">
    <property type="term" value="F:oxidoreductase activity"/>
    <property type="evidence" value="ECO:0007669"/>
    <property type="project" value="InterPro"/>
</dbReference>
<dbReference type="GO" id="GO:0050660">
    <property type="term" value="F:flavin adenine dinucleotide binding"/>
    <property type="evidence" value="ECO:0007669"/>
    <property type="project" value="InterPro"/>
</dbReference>
<feature type="domain" description="Sulfide dehydrogenase [flavocytochrome c] flavoprotein chain central" evidence="6">
    <location>
        <begin position="164"/>
        <end position="279"/>
    </location>
</feature>
<dbReference type="OrthoDB" id="9802771at2"/>
<dbReference type="InterPro" id="IPR052541">
    <property type="entry name" value="SQRD"/>
</dbReference>
<dbReference type="InterPro" id="IPR037092">
    <property type="entry name" value="FlavoCytC_S_DH_flav-bd_sf"/>
</dbReference>
<organism evidence="7 8">
    <name type="scientific">Pseudaestuariivita atlantica</name>
    <dbReference type="NCBI Taxonomy" id="1317121"/>
    <lineage>
        <taxon>Bacteria</taxon>
        <taxon>Pseudomonadati</taxon>
        <taxon>Pseudomonadota</taxon>
        <taxon>Alphaproteobacteria</taxon>
        <taxon>Rhodobacterales</taxon>
        <taxon>Paracoccaceae</taxon>
        <taxon>Pseudaestuariivita</taxon>
    </lineage>
</organism>
<reference evidence="7 8" key="1">
    <citation type="journal article" date="2015" name="Int. J. Syst. Evol. Microbiol.">
        <title>Aestuariivita atlantica sp. nov., isolated from deep sea sediment of the Atlantic Ocean.</title>
        <authorList>
            <person name="Li G."/>
            <person name="Lai Q."/>
            <person name="Du Y."/>
            <person name="Liu X."/>
            <person name="Sun F."/>
            <person name="Shao Z."/>
        </authorList>
    </citation>
    <scope>NUCLEOTIDE SEQUENCE [LARGE SCALE GENOMIC DNA]</scope>
    <source>
        <strain evidence="7 8">22II-S11-z3</strain>
    </source>
</reference>
<dbReference type="Gene3D" id="3.50.50.60">
    <property type="entry name" value="FAD/NAD(P)-binding domain"/>
    <property type="match status" value="2"/>
</dbReference>
<dbReference type="STRING" id="1317121.ATO11_15255"/>
<dbReference type="AlphaFoldDB" id="A0A0L1JM73"/>
<evidence type="ECO:0000256" key="1">
    <source>
        <dbReference type="ARBA" id="ARBA00022630"/>
    </source>
</evidence>
<comment type="caution">
    <text evidence="7">The sequence shown here is derived from an EMBL/GenBank/DDBJ whole genome shotgun (WGS) entry which is preliminary data.</text>
</comment>
<dbReference type="Gene3D" id="3.90.760.10">
    <property type="entry name" value="Flavocytochrome c sulphide dehydrogenase, flavin-binding domain"/>
    <property type="match status" value="1"/>
</dbReference>
<dbReference type="SUPFAM" id="SSF51905">
    <property type="entry name" value="FAD/NAD(P)-binding domain"/>
    <property type="match status" value="2"/>
</dbReference>
<evidence type="ECO:0000259" key="6">
    <source>
        <dbReference type="Pfam" id="PF21706"/>
    </source>
</evidence>
<dbReference type="InterPro" id="IPR049386">
    <property type="entry name" value="FCSD_central"/>
</dbReference>
<dbReference type="FunFam" id="3.50.50.60:FF:000234">
    <property type="entry name" value="Flavocytochrome C sulfide dehydrogenase"/>
    <property type="match status" value="1"/>
</dbReference>
<sequence length="424" mass="44578">MKMNRRTFLGTTVAASATLSAPAVLADGHGKPRVVVVGGGAGGATAARYIAKDSKGAIDVTLIEPTRTYYTCFFSNLYLGGFKDMDDLGHTYGGLAANGVNVVHDWAVDVDRDARTVSLAGGGSVGYDKLILSPGIDFIDGAVPGWDLSTQNAMPHAYKAGSQTELLKAQLKAMPQGGVFGMVAPPNPYRCPPGPYERVSMVAHYLKANNPTAKILIADPKPKFSKQGLFEEGWQKHYGGMIERIGPDFGGDNVSVNAADMTLDIDGEVTEVAVCNVIPAMKAGRIADMAGVTDGNWAPVNAIDMSSKADPDVHVLGDASQQGDMPKSGFSANSQAKVCANAVRGALTGSRVFPAKFSNTCWSLIDTNDGIKVGATYEATDEKIAKIDGFVSQTGESAEVRQATYEESEGWYAGITADMFGAKA</sequence>
<evidence type="ECO:0000259" key="4">
    <source>
        <dbReference type="Pfam" id="PF07992"/>
    </source>
</evidence>
<dbReference type="PATRIC" id="fig|1317121.7.peg.3776"/>
<dbReference type="Proteomes" id="UP000036938">
    <property type="component" value="Unassembled WGS sequence"/>
</dbReference>
<dbReference type="InterPro" id="IPR006311">
    <property type="entry name" value="TAT_signal"/>
</dbReference>
<accession>A0A0L1JM73</accession>
<dbReference type="PANTHER" id="PTHR43755:SF1">
    <property type="entry name" value="FAD-DEPENDENT PYRIDINE NUCLEOTIDE-DISULPHIDE OXIDOREDUCTASE"/>
    <property type="match status" value="1"/>
</dbReference>
<dbReference type="SUPFAM" id="SSF55424">
    <property type="entry name" value="FAD/NAD-linked reductases, dimerisation (C-terminal) domain"/>
    <property type="match status" value="1"/>
</dbReference>
<keyword evidence="2" id="KW-0274">FAD</keyword>
<evidence type="ECO:0000256" key="3">
    <source>
        <dbReference type="SAM" id="SignalP"/>
    </source>
</evidence>
<dbReference type="RefSeq" id="WP_050531770.1">
    <property type="nucleotide sequence ID" value="NZ_AQQZ01000007.1"/>
</dbReference>
<feature type="signal peptide" evidence="3">
    <location>
        <begin position="1"/>
        <end position="26"/>
    </location>
</feature>
<dbReference type="Pfam" id="PF09242">
    <property type="entry name" value="FCSD-flav_bind"/>
    <property type="match status" value="1"/>
</dbReference>
<protein>
    <submittedName>
        <fullName evidence="7">Flavocytochrome C</fullName>
    </submittedName>
</protein>
<dbReference type="InterPro" id="IPR036188">
    <property type="entry name" value="FAD/NAD-bd_sf"/>
</dbReference>
<keyword evidence="8" id="KW-1185">Reference proteome</keyword>
<dbReference type="PROSITE" id="PS51318">
    <property type="entry name" value="TAT"/>
    <property type="match status" value="1"/>
</dbReference>
<feature type="domain" description="Flavocytochrome c sulphide dehydrogenase flavin-binding" evidence="5">
    <location>
        <begin position="355"/>
        <end position="420"/>
    </location>
</feature>
<dbReference type="InterPro" id="IPR023753">
    <property type="entry name" value="FAD/NAD-binding_dom"/>
</dbReference>
<keyword evidence="1" id="KW-0285">Flavoprotein</keyword>
<feature type="domain" description="FAD/NAD(P)-binding" evidence="4">
    <location>
        <begin position="33"/>
        <end position="146"/>
    </location>
</feature>